<gene>
    <name evidence="5" type="ORF">UFOVP116_299</name>
</gene>
<dbReference type="EMBL" id="LR796237">
    <property type="protein sequence ID" value="CAB4130159.1"/>
    <property type="molecule type" value="Genomic_DNA"/>
</dbReference>
<dbReference type="Gene3D" id="1.10.10.10">
    <property type="entry name" value="Winged helix-like DNA-binding domain superfamily/Winged helix DNA-binding domain"/>
    <property type="match status" value="1"/>
</dbReference>
<sequence length="222" mass="24567">MNNKNTTPAITWLQENSNKHIHFTAHAIAYIGTWNELLFSLSGESASRLKLLILDAAMFSTPGLTISEVISMLHTIVKCNHPTHNIDIAVAIDRRCHIKFIKELQQNKVLGIIPADDYFGDHQFNQSLDALSLGKAHWPMAVISELKQTPATKSKRGEIQLTTRQSQVLELVGNRGLSNKKIATILGISESTVKIHISAILKEFGVRNRTQLALAATSKLKA</sequence>
<evidence type="ECO:0000313" key="5">
    <source>
        <dbReference type="EMBL" id="CAB4130159.1"/>
    </source>
</evidence>
<dbReference type="InterPro" id="IPR000792">
    <property type="entry name" value="Tscrpt_reg_LuxR_C"/>
</dbReference>
<accession>A0A6J5LEU8</accession>
<evidence type="ECO:0000259" key="4">
    <source>
        <dbReference type="PROSITE" id="PS50043"/>
    </source>
</evidence>
<dbReference type="PROSITE" id="PS50043">
    <property type="entry name" value="HTH_LUXR_2"/>
    <property type="match status" value="1"/>
</dbReference>
<dbReference type="Pfam" id="PF00196">
    <property type="entry name" value="GerE"/>
    <property type="match status" value="1"/>
</dbReference>
<keyword evidence="3" id="KW-0804">Transcription</keyword>
<keyword evidence="2 5" id="KW-0238">DNA-binding</keyword>
<evidence type="ECO:0000256" key="2">
    <source>
        <dbReference type="ARBA" id="ARBA00023125"/>
    </source>
</evidence>
<proteinExistence type="predicted"/>
<dbReference type="PANTHER" id="PTHR44688">
    <property type="entry name" value="DNA-BINDING TRANSCRIPTIONAL ACTIVATOR DEVR_DOSR"/>
    <property type="match status" value="1"/>
</dbReference>
<dbReference type="GO" id="GO:0006355">
    <property type="term" value="P:regulation of DNA-templated transcription"/>
    <property type="evidence" value="ECO:0007669"/>
    <property type="project" value="InterPro"/>
</dbReference>
<evidence type="ECO:0000256" key="3">
    <source>
        <dbReference type="ARBA" id="ARBA00023163"/>
    </source>
</evidence>
<feature type="domain" description="HTH luxR-type" evidence="4">
    <location>
        <begin position="154"/>
        <end position="220"/>
    </location>
</feature>
<dbReference type="CDD" id="cd06170">
    <property type="entry name" value="LuxR_C_like"/>
    <property type="match status" value="1"/>
</dbReference>
<reference evidence="5" key="1">
    <citation type="submission" date="2020-04" db="EMBL/GenBank/DDBJ databases">
        <authorList>
            <person name="Chiriac C."/>
            <person name="Salcher M."/>
            <person name="Ghai R."/>
            <person name="Kavagutti S V."/>
        </authorList>
    </citation>
    <scope>NUCLEOTIDE SEQUENCE</scope>
</reference>
<dbReference type="PANTHER" id="PTHR44688:SF16">
    <property type="entry name" value="DNA-BINDING TRANSCRIPTIONAL ACTIVATOR DEVR_DOSR"/>
    <property type="match status" value="1"/>
</dbReference>
<dbReference type="SUPFAM" id="SSF46894">
    <property type="entry name" value="C-terminal effector domain of the bipartite response regulators"/>
    <property type="match status" value="1"/>
</dbReference>
<dbReference type="SMART" id="SM00421">
    <property type="entry name" value="HTH_LUXR"/>
    <property type="match status" value="1"/>
</dbReference>
<keyword evidence="1" id="KW-0805">Transcription regulation</keyword>
<name>A0A6J5LEU8_9CAUD</name>
<protein>
    <submittedName>
        <fullName evidence="5">CitB Response regulator containing a CheY-like receiver domain and an HTH DNA-binding domain</fullName>
    </submittedName>
</protein>
<dbReference type="InterPro" id="IPR016032">
    <property type="entry name" value="Sig_transdc_resp-reg_C-effctor"/>
</dbReference>
<evidence type="ECO:0000256" key="1">
    <source>
        <dbReference type="ARBA" id="ARBA00023015"/>
    </source>
</evidence>
<dbReference type="InterPro" id="IPR036388">
    <property type="entry name" value="WH-like_DNA-bd_sf"/>
</dbReference>
<organism evidence="5">
    <name type="scientific">uncultured Caudovirales phage</name>
    <dbReference type="NCBI Taxonomy" id="2100421"/>
    <lineage>
        <taxon>Viruses</taxon>
        <taxon>Duplodnaviria</taxon>
        <taxon>Heunggongvirae</taxon>
        <taxon>Uroviricota</taxon>
        <taxon>Caudoviricetes</taxon>
        <taxon>Peduoviridae</taxon>
        <taxon>Maltschvirus</taxon>
        <taxon>Maltschvirus maltsch</taxon>
    </lineage>
</organism>
<dbReference type="GO" id="GO:0003677">
    <property type="term" value="F:DNA binding"/>
    <property type="evidence" value="ECO:0007669"/>
    <property type="project" value="UniProtKB-KW"/>
</dbReference>